<sequence>MAKAKKNERGKVKLGLNELTDKTYCLVQLLTDVVSQCGTRMPITDLAEIVDAIKTECGDDAVVAVLIDDHFGNSVEIIWYRPETDEEWVKRLEANKKRAKTAVATRKATKKQKEIKERAELARLKKKYSKED</sequence>
<gene>
    <name evidence="1" type="ORF">LCGC14_1862540</name>
</gene>
<comment type="caution">
    <text evidence="1">The sequence shown here is derived from an EMBL/GenBank/DDBJ whole genome shotgun (WGS) entry which is preliminary data.</text>
</comment>
<protein>
    <submittedName>
        <fullName evidence="1">Uncharacterized protein</fullName>
    </submittedName>
</protein>
<reference evidence="1" key="1">
    <citation type="journal article" date="2015" name="Nature">
        <title>Complex archaea that bridge the gap between prokaryotes and eukaryotes.</title>
        <authorList>
            <person name="Spang A."/>
            <person name="Saw J.H."/>
            <person name="Jorgensen S.L."/>
            <person name="Zaremba-Niedzwiedzka K."/>
            <person name="Martijn J."/>
            <person name="Lind A.E."/>
            <person name="van Eijk R."/>
            <person name="Schleper C."/>
            <person name="Guy L."/>
            <person name="Ettema T.J."/>
        </authorList>
    </citation>
    <scope>NUCLEOTIDE SEQUENCE</scope>
</reference>
<evidence type="ECO:0000313" key="1">
    <source>
        <dbReference type="EMBL" id="KKL94647.1"/>
    </source>
</evidence>
<organism evidence="1">
    <name type="scientific">marine sediment metagenome</name>
    <dbReference type="NCBI Taxonomy" id="412755"/>
    <lineage>
        <taxon>unclassified sequences</taxon>
        <taxon>metagenomes</taxon>
        <taxon>ecological metagenomes</taxon>
    </lineage>
</organism>
<proteinExistence type="predicted"/>
<dbReference type="EMBL" id="LAZR01018871">
    <property type="protein sequence ID" value="KKL94647.1"/>
    <property type="molecule type" value="Genomic_DNA"/>
</dbReference>
<accession>A0A0F9J609</accession>
<dbReference type="AlphaFoldDB" id="A0A0F9J609"/>
<name>A0A0F9J609_9ZZZZ</name>